<protein>
    <recommendedName>
        <fullName evidence="3">DUF3868 domain-containing protein</fullName>
    </recommendedName>
</protein>
<dbReference type="PROSITE" id="PS50005">
    <property type="entry name" value="TPR"/>
    <property type="match status" value="1"/>
</dbReference>
<dbReference type="PATRIC" id="fig|927665.4.peg.3588"/>
<dbReference type="Gene3D" id="1.25.40.10">
    <property type="entry name" value="Tetratricopeptide repeat domain"/>
    <property type="match status" value="1"/>
</dbReference>
<dbReference type="SUPFAM" id="SSF48452">
    <property type="entry name" value="TPR-like"/>
    <property type="match status" value="1"/>
</dbReference>
<feature type="region of interest" description="Disordered" evidence="2">
    <location>
        <begin position="178"/>
        <end position="205"/>
    </location>
</feature>
<sequence>MKHILLSHNLILILLVVLFCFHFNGKVTAQGIRIVPGKLYVKKDSLHVNLTMYLDGISVGSGTAFFFTPVMSGKKKQSLSLPAVIISGKRRARNDRREAFLSPLSPDRNEPQPFRQIIAGRNYPNAPINYQIAVPYASWMQQAALLLQQEYKECCGKELLALDTLKRSLSISSVPPAARENEFQAKPQSRPVQEESIQNTSGGNTTVYTYKNIPATGKPAAPVVLSIADVDQYAVMVSFLPSEGGMGNKHRTEGAVLYFDYPLGKDDIYPDYKNNREEINKVEKILGPLTDNRFSTLARLRIRGYSSPDGPYGDNERLAKARSGLFARYLRDAYNIPRSSIEVSSEAEDWEGLVDLLQTYRPAYTDAALDIIRRYGIFNGREKHLMDLQGGAPYKDMLRRFFPKLRRIEVVVQYDVREVNGAEASELIYTHPDLLSLDEMYAVARYYRPGSDQYREVYEVAAYHFPNDVVANVNAASAVMLTGDLISAWNYLSKVEADPRAWNNIGVLNLMEGNPEGAAIWFRKAVGVEPRKARANLQLVERMIK</sequence>
<proteinExistence type="predicted"/>
<dbReference type="AlphaFoldDB" id="A0A0F5J701"/>
<accession>A0A0F5J701</accession>
<evidence type="ECO:0000313" key="5">
    <source>
        <dbReference type="Proteomes" id="UP000033047"/>
    </source>
</evidence>
<dbReference type="Proteomes" id="UP000033047">
    <property type="component" value="Unassembled WGS sequence"/>
</dbReference>
<dbReference type="RefSeq" id="WP_046146925.1">
    <property type="nucleotide sequence ID" value="NZ_KQ033913.1"/>
</dbReference>
<dbReference type="STRING" id="927665.HMPREF1535_03491"/>
<organism evidence="4 5">
    <name type="scientific">Parabacteroides goldsteinii DSM 19448 = WAL 12034</name>
    <dbReference type="NCBI Taxonomy" id="927665"/>
    <lineage>
        <taxon>Bacteria</taxon>
        <taxon>Pseudomonadati</taxon>
        <taxon>Bacteroidota</taxon>
        <taxon>Bacteroidia</taxon>
        <taxon>Bacteroidales</taxon>
        <taxon>Tannerellaceae</taxon>
        <taxon>Parabacteroides</taxon>
    </lineage>
</organism>
<dbReference type="InterPro" id="IPR024480">
    <property type="entry name" value="DUF3868"/>
</dbReference>
<dbReference type="Pfam" id="PF12984">
    <property type="entry name" value="DUF3868"/>
    <property type="match status" value="1"/>
</dbReference>
<feature type="compositionally biased region" description="Polar residues" evidence="2">
    <location>
        <begin position="186"/>
        <end position="205"/>
    </location>
</feature>
<dbReference type="HOGENOM" id="CLU_026852_0_0_10"/>
<dbReference type="InterPro" id="IPR019734">
    <property type="entry name" value="TPR_rpt"/>
</dbReference>
<reference evidence="4 5" key="1">
    <citation type="submission" date="2013-04" db="EMBL/GenBank/DDBJ databases">
        <title>The Genome Sequence of Parabacteroides goldsteinii DSM 19448.</title>
        <authorList>
            <consortium name="The Broad Institute Genomics Platform"/>
            <person name="Earl A."/>
            <person name="Ward D."/>
            <person name="Feldgarden M."/>
            <person name="Gevers D."/>
            <person name="Martens E."/>
            <person name="Sakamoto M."/>
            <person name="Benno Y."/>
            <person name="Song Y."/>
            <person name="Liu C."/>
            <person name="Lee J."/>
            <person name="Bolanos M."/>
            <person name="Vaisanen M.L."/>
            <person name="Finegold S.M."/>
            <person name="Walker B."/>
            <person name="Young S."/>
            <person name="Zeng Q."/>
            <person name="Gargeya S."/>
            <person name="Fitzgerald M."/>
            <person name="Haas B."/>
            <person name="Abouelleil A."/>
            <person name="Allen A.W."/>
            <person name="Alvarado L."/>
            <person name="Arachchi H.M."/>
            <person name="Berlin A.M."/>
            <person name="Chapman S.B."/>
            <person name="Gainer-Dewar J."/>
            <person name="Goldberg J."/>
            <person name="Griggs A."/>
            <person name="Gujja S."/>
            <person name="Hansen M."/>
            <person name="Howarth C."/>
            <person name="Imamovic A."/>
            <person name="Ireland A."/>
            <person name="Larimer J."/>
            <person name="McCowan C."/>
            <person name="Murphy C."/>
            <person name="Pearson M."/>
            <person name="Poon T.W."/>
            <person name="Priest M."/>
            <person name="Roberts A."/>
            <person name="Saif S."/>
            <person name="Shea T."/>
            <person name="Sisk P."/>
            <person name="Sykes S."/>
            <person name="Wortman J."/>
            <person name="Nusbaum C."/>
            <person name="Birren B."/>
        </authorList>
    </citation>
    <scope>NUCLEOTIDE SEQUENCE [LARGE SCALE GENOMIC DNA]</scope>
    <source>
        <strain evidence="4 5">DSM 19448</strain>
    </source>
</reference>
<dbReference type="SUPFAM" id="SSF103088">
    <property type="entry name" value="OmpA-like"/>
    <property type="match status" value="1"/>
</dbReference>
<dbReference type="EMBL" id="AQHV01000015">
    <property type="protein sequence ID" value="KKB53265.1"/>
    <property type="molecule type" value="Genomic_DNA"/>
</dbReference>
<dbReference type="Gene3D" id="3.30.1330.60">
    <property type="entry name" value="OmpA-like domain"/>
    <property type="match status" value="1"/>
</dbReference>
<evidence type="ECO:0000259" key="3">
    <source>
        <dbReference type="Pfam" id="PF12984"/>
    </source>
</evidence>
<comment type="caution">
    <text evidence="4">The sequence shown here is derived from an EMBL/GenBank/DDBJ whole genome shotgun (WGS) entry which is preliminary data.</text>
</comment>
<evidence type="ECO:0000256" key="1">
    <source>
        <dbReference type="PROSITE-ProRule" id="PRU00339"/>
    </source>
</evidence>
<keyword evidence="1" id="KW-0802">TPR repeat</keyword>
<dbReference type="InterPro" id="IPR036737">
    <property type="entry name" value="OmpA-like_sf"/>
</dbReference>
<evidence type="ECO:0000256" key="2">
    <source>
        <dbReference type="SAM" id="MobiDB-lite"/>
    </source>
</evidence>
<evidence type="ECO:0000313" key="4">
    <source>
        <dbReference type="EMBL" id="KKB53265.1"/>
    </source>
</evidence>
<feature type="domain" description="DUF3868" evidence="3">
    <location>
        <begin position="10"/>
        <end position="102"/>
    </location>
</feature>
<gene>
    <name evidence="4" type="ORF">HMPREF1535_03491</name>
</gene>
<dbReference type="InterPro" id="IPR011990">
    <property type="entry name" value="TPR-like_helical_dom_sf"/>
</dbReference>
<feature type="repeat" description="TPR" evidence="1">
    <location>
        <begin position="499"/>
        <end position="532"/>
    </location>
</feature>
<name>A0A0F5J701_9BACT</name>